<evidence type="ECO:0000256" key="2">
    <source>
        <dbReference type="SAM" id="Phobius"/>
    </source>
</evidence>
<feature type="transmembrane region" description="Helical" evidence="2">
    <location>
        <begin position="225"/>
        <end position="246"/>
    </location>
</feature>
<reference evidence="4 5" key="1">
    <citation type="journal article" date="2019" name="Genome Biol. Evol.">
        <title>Day and night: Metabolic profiles and evolutionary relationships of six axenic non-marine cyanobacteria.</title>
        <authorList>
            <person name="Will S.E."/>
            <person name="Henke P."/>
            <person name="Boedeker C."/>
            <person name="Huang S."/>
            <person name="Brinkmann H."/>
            <person name="Rohde M."/>
            <person name="Jarek M."/>
            <person name="Friedl T."/>
            <person name="Seufert S."/>
            <person name="Schumacher M."/>
            <person name="Overmann J."/>
            <person name="Neumann-Schaal M."/>
            <person name="Petersen J."/>
        </authorList>
    </citation>
    <scope>NUCLEOTIDE SEQUENCE [LARGE SCALE GENOMIC DNA]</scope>
    <source>
        <strain evidence="4 5">PCC 6912</strain>
    </source>
</reference>
<evidence type="ECO:0000313" key="5">
    <source>
        <dbReference type="Proteomes" id="UP000268857"/>
    </source>
</evidence>
<feature type="transmembrane region" description="Helical" evidence="2">
    <location>
        <begin position="74"/>
        <end position="94"/>
    </location>
</feature>
<comment type="caution">
    <text evidence="4">The sequence shown here is derived from an EMBL/GenBank/DDBJ whole genome shotgun (WGS) entry which is preliminary data.</text>
</comment>
<dbReference type="InterPro" id="IPR000620">
    <property type="entry name" value="EamA_dom"/>
</dbReference>
<feature type="transmembrane region" description="Helical" evidence="2">
    <location>
        <begin position="193"/>
        <end position="213"/>
    </location>
</feature>
<dbReference type="STRING" id="211165.GCA_000317285_02972"/>
<dbReference type="PANTHER" id="PTHR22911:SF134">
    <property type="entry name" value="DMT FAMILY TRANSPORTER"/>
    <property type="match status" value="1"/>
</dbReference>
<comment type="similarity">
    <text evidence="1">Belongs to the EamA transporter family.</text>
</comment>
<dbReference type="GO" id="GO:0016020">
    <property type="term" value="C:membrane"/>
    <property type="evidence" value="ECO:0007669"/>
    <property type="project" value="InterPro"/>
</dbReference>
<proteinExistence type="inferred from homology"/>
<dbReference type="RefSeq" id="WP_016872746.1">
    <property type="nucleotide sequence ID" value="NZ_AJLN01000081.1"/>
</dbReference>
<feature type="domain" description="EamA" evidence="3">
    <location>
        <begin position="13"/>
        <end position="147"/>
    </location>
</feature>
<feature type="transmembrane region" description="Helical" evidence="2">
    <location>
        <begin position="284"/>
        <end position="305"/>
    </location>
</feature>
<accession>A0A433NRY7</accession>
<keyword evidence="2" id="KW-0472">Membrane</keyword>
<feature type="transmembrane region" description="Helical" evidence="2">
    <location>
        <begin position="12"/>
        <end position="32"/>
    </location>
</feature>
<gene>
    <name evidence="4" type="ORF">PCC6912_04500</name>
</gene>
<feature type="transmembrane region" description="Helical" evidence="2">
    <location>
        <begin position="44"/>
        <end position="62"/>
    </location>
</feature>
<organism evidence="4 5">
    <name type="scientific">Chlorogloeopsis fritschii PCC 6912</name>
    <dbReference type="NCBI Taxonomy" id="211165"/>
    <lineage>
        <taxon>Bacteria</taxon>
        <taxon>Bacillati</taxon>
        <taxon>Cyanobacteriota</taxon>
        <taxon>Cyanophyceae</taxon>
        <taxon>Nostocales</taxon>
        <taxon>Chlorogloeopsidaceae</taxon>
        <taxon>Chlorogloeopsis</taxon>
    </lineage>
</organism>
<feature type="transmembrane region" description="Helical" evidence="2">
    <location>
        <begin position="317"/>
        <end position="335"/>
    </location>
</feature>
<dbReference type="InterPro" id="IPR037185">
    <property type="entry name" value="EmrE-like"/>
</dbReference>
<feature type="transmembrane region" description="Helical" evidence="2">
    <location>
        <begin position="252"/>
        <end position="272"/>
    </location>
</feature>
<feature type="domain" description="EamA" evidence="3">
    <location>
        <begin position="195"/>
        <end position="327"/>
    </location>
</feature>
<protein>
    <recommendedName>
        <fullName evidence="3">EamA domain-containing protein</fullName>
    </recommendedName>
</protein>
<keyword evidence="2" id="KW-1133">Transmembrane helix</keyword>
<dbReference type="Pfam" id="PF00892">
    <property type="entry name" value="EamA"/>
    <property type="match status" value="2"/>
</dbReference>
<dbReference type="EMBL" id="RSCJ01000001">
    <property type="protein sequence ID" value="RUR87007.1"/>
    <property type="molecule type" value="Genomic_DNA"/>
</dbReference>
<dbReference type="PANTHER" id="PTHR22911">
    <property type="entry name" value="ACYL-MALONYL CONDENSING ENZYME-RELATED"/>
    <property type="match status" value="1"/>
</dbReference>
<name>A0A433NRY7_CHLFR</name>
<dbReference type="Proteomes" id="UP000268857">
    <property type="component" value="Unassembled WGS sequence"/>
</dbReference>
<keyword evidence="2" id="KW-0812">Transmembrane</keyword>
<feature type="transmembrane region" description="Helical" evidence="2">
    <location>
        <begin position="131"/>
        <end position="149"/>
    </location>
</feature>
<dbReference type="OrthoDB" id="8479066at2"/>
<evidence type="ECO:0000313" key="4">
    <source>
        <dbReference type="EMBL" id="RUR87007.1"/>
    </source>
</evidence>
<evidence type="ECO:0000256" key="1">
    <source>
        <dbReference type="ARBA" id="ARBA00007362"/>
    </source>
</evidence>
<feature type="transmembrane region" description="Helical" evidence="2">
    <location>
        <begin position="106"/>
        <end position="124"/>
    </location>
</feature>
<evidence type="ECO:0000259" key="3">
    <source>
        <dbReference type="Pfam" id="PF00892"/>
    </source>
</evidence>
<sequence>MTQIHQTSGRWRLGLALSILTVFLWGILPIALTVTLQVLDVYTLTWFRFFISFVLLAIYLGWRGKLPTLVQLRSTSWKLLVIATIFLAINYILYLQGLALTSPSNAQVIIQLAPLLMGLGGLVIFRERYTLSQWIGVAILIAGFVLFFHDQLFQTFIKVSEYTNLPTTNASIKVSDFLISNNKVNIFNTSKQYLLGSSLIVLAAAAWAVYALAQKQLLQSLSSASIMLIIYGGCTLCFSVLAKPLTIFTLDFFHWAMLVFCGLNTLIAYGAFAEALEHWEASRVSAVLASTPIVTFLSVWIVSVISPNLINPEQTTLIGIFGAFLVVAGSSAIALNKKRN</sequence>
<keyword evidence="5" id="KW-1185">Reference proteome</keyword>
<dbReference type="AlphaFoldDB" id="A0A433NRY7"/>
<dbReference type="SUPFAM" id="SSF103481">
    <property type="entry name" value="Multidrug resistance efflux transporter EmrE"/>
    <property type="match status" value="2"/>
</dbReference>